<reference evidence="1 2" key="1">
    <citation type="submission" date="2019-05" db="EMBL/GenBank/DDBJ databases">
        <title>The Complete Genome Sequence of the n-alkane-degrading Desulfoglaeba alkanexedens ALDC reveals multiple alkylsuccinate synthase gene clusters.</title>
        <authorList>
            <person name="Callaghan A.V."/>
            <person name="Davidova I.A."/>
            <person name="Duncan K.E."/>
            <person name="Morris B."/>
            <person name="McInerney M.J."/>
        </authorList>
    </citation>
    <scope>NUCLEOTIDE SEQUENCE [LARGE SCALE GENOMIC DNA]</scope>
    <source>
        <strain evidence="1 2">ALDC</strain>
    </source>
</reference>
<dbReference type="RefSeq" id="WP_137423509.1">
    <property type="nucleotide sequence ID" value="NZ_CP040098.1"/>
</dbReference>
<organism evidence="1 2">
    <name type="scientific">Desulfoglaeba alkanexedens ALDC</name>
    <dbReference type="NCBI Taxonomy" id="980445"/>
    <lineage>
        <taxon>Bacteria</taxon>
        <taxon>Pseudomonadati</taxon>
        <taxon>Thermodesulfobacteriota</taxon>
        <taxon>Syntrophobacteria</taxon>
        <taxon>Syntrophobacterales</taxon>
        <taxon>Syntrophobacteraceae</taxon>
        <taxon>Desulfoglaeba</taxon>
    </lineage>
</organism>
<accession>A0A4P8L147</accession>
<gene>
    <name evidence="1" type="ORF">FDQ92_04715</name>
</gene>
<reference evidence="1 2" key="2">
    <citation type="submission" date="2019-05" db="EMBL/GenBank/DDBJ databases">
        <authorList>
            <person name="Suflita J.M."/>
            <person name="Marks C.R."/>
        </authorList>
    </citation>
    <scope>NUCLEOTIDE SEQUENCE [LARGE SCALE GENOMIC DNA]</scope>
    <source>
        <strain evidence="1 2">ALDC</strain>
    </source>
</reference>
<dbReference type="Proteomes" id="UP000298602">
    <property type="component" value="Chromosome"/>
</dbReference>
<name>A0A4P8L147_9BACT</name>
<dbReference type="KEGG" id="dax:FDQ92_04715"/>
<evidence type="ECO:0000313" key="2">
    <source>
        <dbReference type="Proteomes" id="UP000298602"/>
    </source>
</evidence>
<proteinExistence type="predicted"/>
<sequence>MSGAVTPGATPISAKLLLPGIDWKNEHRTSNIEHRTSNIEWVQIFCFLFPRSTLGTQLCRSSSFGEAVPKPELGNEGEDHFEILASSLERQRVSAVAGGKLELPGQGVPKLELGNEGKKIVIQSSTSESSLTRLFSFDVERSMFDVGRSSLKTTQWHKCNLVFHSMLNVRCSIFDVQCSSLKNNPMSYGGIKILAFCRHSG</sequence>
<keyword evidence="2" id="KW-1185">Reference proteome</keyword>
<protein>
    <submittedName>
        <fullName evidence="1">Uncharacterized protein</fullName>
    </submittedName>
</protein>
<evidence type="ECO:0000313" key="1">
    <source>
        <dbReference type="EMBL" id="QCQ21538.1"/>
    </source>
</evidence>
<dbReference type="EMBL" id="CP040098">
    <property type="protein sequence ID" value="QCQ21538.1"/>
    <property type="molecule type" value="Genomic_DNA"/>
</dbReference>
<dbReference type="AlphaFoldDB" id="A0A4P8L147"/>